<dbReference type="InterPro" id="IPR000719">
    <property type="entry name" value="Prot_kinase_dom"/>
</dbReference>
<evidence type="ECO:0000256" key="13">
    <source>
        <dbReference type="SAM" id="SignalP"/>
    </source>
</evidence>
<dbReference type="Gramene" id="TraesWEE_scaffold_043800_01G000400.1">
    <property type="protein sequence ID" value="TraesWEE_scaffold_043800_01G000400.1"/>
    <property type="gene ID" value="TraesWEE_scaffold_043800_01G000400"/>
</dbReference>
<dbReference type="PANTHER" id="PTHR45631:SF70">
    <property type="entry name" value="PROTEIN KINASE DOMAIN-CONTAINING PROTEIN"/>
    <property type="match status" value="1"/>
</dbReference>
<dbReference type="InterPro" id="IPR001245">
    <property type="entry name" value="Ser-Thr/Tyr_kinase_cat_dom"/>
</dbReference>
<evidence type="ECO:0000256" key="12">
    <source>
        <dbReference type="SAM" id="Phobius"/>
    </source>
</evidence>
<accession>A0A3B6IK94</accession>
<evidence type="ECO:0000256" key="10">
    <source>
        <dbReference type="PROSITE-ProRule" id="PRU10141"/>
    </source>
</evidence>
<proteinExistence type="predicted"/>
<feature type="binding site" evidence="10">
    <location>
        <position position="594"/>
    </location>
    <ligand>
        <name>ATP</name>
        <dbReference type="ChEBI" id="CHEBI:30616"/>
    </ligand>
</feature>
<dbReference type="OrthoDB" id="2017114at2759"/>
<feature type="region of interest" description="Disordered" evidence="11">
    <location>
        <begin position="865"/>
        <end position="884"/>
    </location>
</feature>
<feature type="chain" id="PRO_5043175476" description="Protein kinase domain-containing protein" evidence="13">
    <location>
        <begin position="29"/>
        <end position="884"/>
    </location>
</feature>
<dbReference type="SUPFAM" id="SSF56112">
    <property type="entry name" value="Protein kinase-like (PK-like)"/>
    <property type="match status" value="1"/>
</dbReference>
<keyword evidence="9 12" id="KW-0472">Membrane</keyword>
<dbReference type="SUPFAM" id="SSF52058">
    <property type="entry name" value="L domain-like"/>
    <property type="match status" value="1"/>
</dbReference>
<dbReference type="Gramene" id="TraesRN4B0100013400.1">
    <property type="protein sequence ID" value="TraesRN4B0100013400.1"/>
    <property type="gene ID" value="TraesRN4B0100013400"/>
</dbReference>
<dbReference type="PANTHER" id="PTHR45631">
    <property type="entry name" value="OS07G0107800 PROTEIN-RELATED"/>
    <property type="match status" value="1"/>
</dbReference>
<comment type="subcellular location">
    <subcellularLocation>
        <location evidence="1">Cell membrane</location>
        <topology evidence="1">Single-pass membrane protein</topology>
    </subcellularLocation>
</comment>
<keyword evidence="5 10" id="KW-0547">Nucleotide-binding</keyword>
<dbReference type="EnsemblPlants" id="TraesCS4B02G008100.1">
    <property type="protein sequence ID" value="TraesCS4B02G008100.1"/>
    <property type="gene ID" value="TraesCS4B02G008100"/>
</dbReference>
<dbReference type="FunFam" id="3.30.200.20:FF:000178">
    <property type="entry name" value="serine/threonine-protein kinase PBS1-like"/>
    <property type="match status" value="1"/>
</dbReference>
<evidence type="ECO:0000256" key="2">
    <source>
        <dbReference type="ARBA" id="ARBA00022527"/>
    </source>
</evidence>
<evidence type="ECO:0000256" key="11">
    <source>
        <dbReference type="SAM" id="MobiDB-lite"/>
    </source>
</evidence>
<evidence type="ECO:0000313" key="15">
    <source>
        <dbReference type="EnsemblPlants" id="TraesCS4B02G008100.1"/>
    </source>
</evidence>
<dbReference type="InterPro" id="IPR017441">
    <property type="entry name" value="Protein_kinase_ATP_BS"/>
</dbReference>
<dbReference type="InterPro" id="IPR011009">
    <property type="entry name" value="Kinase-like_dom_sf"/>
</dbReference>
<evidence type="ECO:0000256" key="3">
    <source>
        <dbReference type="ARBA" id="ARBA00022679"/>
    </source>
</evidence>
<reference evidence="15" key="2">
    <citation type="submission" date="2018-10" db="UniProtKB">
        <authorList>
            <consortium name="EnsemblPlants"/>
        </authorList>
    </citation>
    <scope>IDENTIFICATION</scope>
</reference>
<keyword evidence="16" id="KW-1185">Reference proteome</keyword>
<evidence type="ECO:0000256" key="4">
    <source>
        <dbReference type="ARBA" id="ARBA00022692"/>
    </source>
</evidence>
<sequence length="884" mass="97990">MEPPTPRTMPSWLLLLCLVASGLLQALAQSNPPGFISIDCGLPGETGYVDSATTLPYTTDAGFIGAYVGSNHNIAAIYMTSPLPNNWWYTLRSFPVGKRNCYTLGSLVPGLKYLIRARFFYGNYDGFNYQPFFDLYVGVDFWMTVNIRASNTAVLAEAIVMVPRDSVQVCLVNTGGGVPFISAPFGKNMYRLVKILQYPDDPFDRMWFPFSGNETTHWDEISTDMEVHITDDQFQPPQAVMQTANTPKNVLDNIEFTLNLHSSPTDPSLGYMELIYFSELEPLPSGALRPYNIYRNGGEIKTNYTPKYLDAGCIHSTEPFKFQASQYILSINPTANATLPPIINALELFSVMSTSTLGTDSQHVSAITAIKEMYQVQKNWMGDPCVPNTMVWDGLTCIYGTSGPPIISNVNVSFSGLDHTISPDFANLTDVRYLDLSNNNLIGSIPDTLSQLPSLIFFGSIPYGLLKKVQDGSLYLRYGNNPDLCSNGSTCQPAKGDSKLAIHIAVPVVVIVALVLVAILCFLLQRKRNQRSIRNHVKLTNDSDWNISLASENRQFTYMELEVITKNFQRSLGQGGFGFVFHGSLEKGTEVAVKLRSHSSNQGIKEFLAEAQVLTLIHHKNLVSMIGYCNDGGHMAVVYEYMPQGSLKELIAEDDNKQCLPWGQRLRVALESAQGLEYLHKGCSPPIIHRDVKTANILLNARLEAKIADFGLSKVFNCEDDTHVSTNTFVGTYGYADPETVQPSTKSDVYSFGVVLLELVTGKPAIIRNPEAIISLVNWTRQRLAWGDIEGVVDPRMQGDHDINAIWKTTEIAFKCTEQSPLQRPSMTDVVMQLQECLDLEQGFKQGNNGFYTGSGNGEVDPNMDYNTTTNQSIDVSQNNATLR</sequence>
<keyword evidence="2" id="KW-0723">Serine/threonine-protein kinase</keyword>
<evidence type="ECO:0000256" key="5">
    <source>
        <dbReference type="ARBA" id="ARBA00022741"/>
    </source>
</evidence>
<organism evidence="15">
    <name type="scientific">Triticum aestivum</name>
    <name type="common">Wheat</name>
    <dbReference type="NCBI Taxonomy" id="4565"/>
    <lineage>
        <taxon>Eukaryota</taxon>
        <taxon>Viridiplantae</taxon>
        <taxon>Streptophyta</taxon>
        <taxon>Embryophyta</taxon>
        <taxon>Tracheophyta</taxon>
        <taxon>Spermatophyta</taxon>
        <taxon>Magnoliopsida</taxon>
        <taxon>Liliopsida</taxon>
        <taxon>Poales</taxon>
        <taxon>Poaceae</taxon>
        <taxon>BOP clade</taxon>
        <taxon>Pooideae</taxon>
        <taxon>Triticodae</taxon>
        <taxon>Triticeae</taxon>
        <taxon>Triticinae</taxon>
        <taxon>Triticum</taxon>
    </lineage>
</organism>
<keyword evidence="7 10" id="KW-0067">ATP-binding</keyword>
<dbReference type="PROSITE" id="PS50011">
    <property type="entry name" value="PROTEIN_KINASE_DOM"/>
    <property type="match status" value="1"/>
</dbReference>
<protein>
    <recommendedName>
        <fullName evidence="14">Protein kinase domain-containing protein</fullName>
    </recommendedName>
</protein>
<dbReference type="Gramene" id="TraesCAD_scaffold_039571_01G000100.1">
    <property type="protein sequence ID" value="TraesCAD_scaffold_039571_01G000100.1"/>
    <property type="gene ID" value="TraesCAD_scaffold_039571_01G000100"/>
</dbReference>
<dbReference type="Gene3D" id="3.30.200.20">
    <property type="entry name" value="Phosphorylase Kinase, domain 1"/>
    <property type="match status" value="1"/>
</dbReference>
<dbReference type="FunFam" id="1.10.510.10:FF:000095">
    <property type="entry name" value="protein STRUBBELIG-RECEPTOR FAMILY 8"/>
    <property type="match status" value="1"/>
</dbReference>
<evidence type="ECO:0000313" key="16">
    <source>
        <dbReference type="Proteomes" id="UP000019116"/>
    </source>
</evidence>
<dbReference type="OMA" id="NSSYHEM"/>
<evidence type="ECO:0000256" key="6">
    <source>
        <dbReference type="ARBA" id="ARBA00022777"/>
    </source>
</evidence>
<evidence type="ECO:0000259" key="14">
    <source>
        <dbReference type="PROSITE" id="PS50011"/>
    </source>
</evidence>
<keyword evidence="8 12" id="KW-1133">Transmembrane helix</keyword>
<feature type="domain" description="Protein kinase" evidence="14">
    <location>
        <begin position="566"/>
        <end position="838"/>
    </location>
</feature>
<keyword evidence="13" id="KW-0732">Signal</keyword>
<dbReference type="SMR" id="A0A3B6IK94"/>
<dbReference type="GO" id="GO:0005524">
    <property type="term" value="F:ATP binding"/>
    <property type="evidence" value="ECO:0007669"/>
    <property type="project" value="UniProtKB-UniRule"/>
</dbReference>
<dbReference type="SMART" id="SM00220">
    <property type="entry name" value="S_TKc"/>
    <property type="match status" value="1"/>
</dbReference>
<dbReference type="Pfam" id="PF12819">
    <property type="entry name" value="Malectin_like"/>
    <property type="match status" value="1"/>
</dbReference>
<keyword evidence="3" id="KW-0808">Transferase</keyword>
<feature type="signal peptide" evidence="13">
    <location>
        <begin position="1"/>
        <end position="28"/>
    </location>
</feature>
<evidence type="ECO:0000256" key="7">
    <source>
        <dbReference type="ARBA" id="ARBA00022840"/>
    </source>
</evidence>
<dbReference type="GO" id="GO:0004674">
    <property type="term" value="F:protein serine/threonine kinase activity"/>
    <property type="evidence" value="ECO:0007669"/>
    <property type="project" value="UniProtKB-KW"/>
</dbReference>
<dbReference type="Proteomes" id="UP000019116">
    <property type="component" value="Chromosome 4B"/>
</dbReference>
<dbReference type="GO" id="GO:0005886">
    <property type="term" value="C:plasma membrane"/>
    <property type="evidence" value="ECO:0007669"/>
    <property type="project" value="UniProtKB-SubCell"/>
</dbReference>
<dbReference type="Pfam" id="PF07714">
    <property type="entry name" value="PK_Tyr_Ser-Thr"/>
    <property type="match status" value="1"/>
</dbReference>
<dbReference type="Gramene" id="TraesCS4B02G008100.1">
    <property type="protein sequence ID" value="TraesCS4B02G008100.1"/>
    <property type="gene ID" value="TraesCS4B02G008100"/>
</dbReference>
<name>A0A3B6IK94_WHEAT</name>
<keyword evidence="6" id="KW-0418">Kinase</keyword>
<reference evidence="15" key="1">
    <citation type="submission" date="2018-08" db="EMBL/GenBank/DDBJ databases">
        <authorList>
            <person name="Rossello M."/>
        </authorList>
    </citation>
    <scope>NUCLEOTIDE SEQUENCE [LARGE SCALE GENOMIC DNA]</scope>
    <source>
        <strain evidence="15">cv. Chinese Spring</strain>
    </source>
</reference>
<dbReference type="Gramene" id="TraesCS4B03G0016000.1">
    <property type="protein sequence ID" value="TraesCS4B03G0016000.1.CDS"/>
    <property type="gene ID" value="TraesCS4B03G0016000"/>
</dbReference>
<dbReference type="InterPro" id="IPR008271">
    <property type="entry name" value="Ser/Thr_kinase_AS"/>
</dbReference>
<dbReference type="Gene3D" id="3.80.10.10">
    <property type="entry name" value="Ribonuclease Inhibitor"/>
    <property type="match status" value="1"/>
</dbReference>
<keyword evidence="4 12" id="KW-0812">Transmembrane</keyword>
<evidence type="ECO:0000256" key="8">
    <source>
        <dbReference type="ARBA" id="ARBA00022989"/>
    </source>
</evidence>
<dbReference type="Gene3D" id="1.10.510.10">
    <property type="entry name" value="Transferase(Phosphotransferase) domain 1"/>
    <property type="match status" value="1"/>
</dbReference>
<dbReference type="PROSITE" id="PS00108">
    <property type="entry name" value="PROTEIN_KINASE_ST"/>
    <property type="match status" value="1"/>
</dbReference>
<dbReference type="STRING" id="4565.A0A3B6IK94"/>
<dbReference type="InterPro" id="IPR032675">
    <property type="entry name" value="LRR_dom_sf"/>
</dbReference>
<dbReference type="InterPro" id="IPR024788">
    <property type="entry name" value="Malectin-like_Carb-bd_dom"/>
</dbReference>
<evidence type="ECO:0000256" key="9">
    <source>
        <dbReference type="ARBA" id="ARBA00023136"/>
    </source>
</evidence>
<feature type="transmembrane region" description="Helical" evidence="12">
    <location>
        <begin position="500"/>
        <end position="524"/>
    </location>
</feature>
<dbReference type="PROSITE" id="PS00107">
    <property type="entry name" value="PROTEIN_KINASE_ATP"/>
    <property type="match status" value="1"/>
</dbReference>
<evidence type="ECO:0000256" key="1">
    <source>
        <dbReference type="ARBA" id="ARBA00004162"/>
    </source>
</evidence>
<dbReference type="AlphaFoldDB" id="A0A3B6IK94"/>